<dbReference type="EMBL" id="UZAH01028936">
    <property type="protein sequence ID" value="VDP03273.1"/>
    <property type="molecule type" value="Genomic_DNA"/>
</dbReference>
<name>A0A183G2Q0_HELPZ</name>
<keyword evidence="2" id="KW-1185">Reference proteome</keyword>
<dbReference type="AlphaFoldDB" id="A0A183G2Q0"/>
<reference evidence="1 2" key="1">
    <citation type="submission" date="2018-11" db="EMBL/GenBank/DDBJ databases">
        <authorList>
            <consortium name="Pathogen Informatics"/>
        </authorList>
    </citation>
    <scope>NUCLEOTIDE SEQUENCE [LARGE SCALE GENOMIC DNA]</scope>
</reference>
<accession>A0A3P8E442</accession>
<accession>A0A183G2Q0</accession>
<dbReference type="Proteomes" id="UP000050761">
    <property type="component" value="Unassembled WGS sequence"/>
</dbReference>
<protein>
    <submittedName>
        <fullName evidence="1 3">Uncharacterized protein</fullName>
    </submittedName>
</protein>
<evidence type="ECO:0000313" key="3">
    <source>
        <dbReference type="WBParaSite" id="HPBE_0001559801-mRNA-1"/>
    </source>
</evidence>
<gene>
    <name evidence="1" type="ORF">HPBE_LOCUS15597</name>
</gene>
<sequence length="83" mass="8652">MSTSRPAMDVVSSPESAIPAAQVATTSTSSSTTVAVAVSEEQQPRVEVSIVGSPELVKDALQLEFGQFFLAAVVEQRLEGNDA</sequence>
<evidence type="ECO:0000313" key="1">
    <source>
        <dbReference type="EMBL" id="VDP03273.1"/>
    </source>
</evidence>
<evidence type="ECO:0000313" key="2">
    <source>
        <dbReference type="Proteomes" id="UP000050761"/>
    </source>
</evidence>
<organism evidence="2 3">
    <name type="scientific">Heligmosomoides polygyrus</name>
    <name type="common">Parasitic roundworm</name>
    <dbReference type="NCBI Taxonomy" id="6339"/>
    <lineage>
        <taxon>Eukaryota</taxon>
        <taxon>Metazoa</taxon>
        <taxon>Ecdysozoa</taxon>
        <taxon>Nematoda</taxon>
        <taxon>Chromadorea</taxon>
        <taxon>Rhabditida</taxon>
        <taxon>Rhabditina</taxon>
        <taxon>Rhabditomorpha</taxon>
        <taxon>Strongyloidea</taxon>
        <taxon>Heligmosomidae</taxon>
        <taxon>Heligmosomoides</taxon>
    </lineage>
</organism>
<proteinExistence type="predicted"/>
<dbReference type="WBParaSite" id="HPBE_0001559801-mRNA-1">
    <property type="protein sequence ID" value="HPBE_0001559801-mRNA-1"/>
    <property type="gene ID" value="HPBE_0001559801"/>
</dbReference>
<reference evidence="3" key="2">
    <citation type="submission" date="2019-09" db="UniProtKB">
        <authorList>
            <consortium name="WormBaseParasite"/>
        </authorList>
    </citation>
    <scope>IDENTIFICATION</scope>
</reference>